<dbReference type="CDD" id="cd16010">
    <property type="entry name" value="iPGM"/>
    <property type="match status" value="1"/>
</dbReference>
<feature type="binding site" evidence="9 13">
    <location>
        <position position="11"/>
    </location>
    <ligand>
        <name>Mn(2+)</name>
        <dbReference type="ChEBI" id="CHEBI:29035"/>
        <label>2</label>
    </ligand>
</feature>
<reference evidence="16 17" key="1">
    <citation type="journal article" date="2018" name="BMC Genomics">
        <title>Comparative genome analysis of jujube witches'-broom Phytoplasma, an obligate pathogen that causes jujube witches'-broom disease.</title>
        <authorList>
            <person name="Wang J."/>
            <person name="Song L."/>
            <person name="Jiao Q."/>
            <person name="Yang S."/>
            <person name="Gao R."/>
            <person name="Lu X."/>
            <person name="Zhou G."/>
        </authorList>
    </citation>
    <scope>NUCLEOTIDE SEQUENCE [LARGE SCALE GENOMIC DNA]</scope>
    <source>
        <strain evidence="16">Jwb-nky</strain>
    </source>
</reference>
<dbReference type="InterPro" id="IPR005995">
    <property type="entry name" value="Pgm_bpd_ind"/>
</dbReference>
<feature type="active site" description="Phosphoserine intermediate" evidence="9 11">
    <location>
        <position position="61"/>
    </location>
</feature>
<feature type="domain" description="Metalloenzyme" evidence="14">
    <location>
        <begin position="5"/>
        <end position="495"/>
    </location>
</feature>
<gene>
    <name evidence="9" type="primary">gpmI</name>
    <name evidence="16" type="ORF">CWO85_02255</name>
</gene>
<dbReference type="Gene3D" id="3.40.720.10">
    <property type="entry name" value="Alkaline Phosphatase, subunit A"/>
    <property type="match status" value="1"/>
</dbReference>
<name>A0A660HMQ2_ZIZJU</name>
<dbReference type="NCBIfam" id="TIGR01307">
    <property type="entry name" value="pgm_bpd_ind"/>
    <property type="match status" value="1"/>
</dbReference>
<evidence type="ECO:0000256" key="11">
    <source>
        <dbReference type="PIRSR" id="PIRSR001492-1"/>
    </source>
</evidence>
<evidence type="ECO:0000256" key="5">
    <source>
        <dbReference type="ARBA" id="ARBA00022723"/>
    </source>
</evidence>
<dbReference type="PANTHER" id="PTHR31637:SF0">
    <property type="entry name" value="2,3-BISPHOSPHOGLYCERATE-INDEPENDENT PHOSPHOGLYCERATE MUTASE"/>
    <property type="match status" value="1"/>
</dbReference>
<dbReference type="PIRSF" id="PIRSF001492">
    <property type="entry name" value="IPGAM"/>
    <property type="match status" value="1"/>
</dbReference>
<comment type="function">
    <text evidence="2 9">Catalyzes the interconversion of 2-phosphoglycerate and 3-phosphoglycerate.</text>
</comment>
<dbReference type="InterPro" id="IPR017850">
    <property type="entry name" value="Alkaline_phosphatase_core_sf"/>
</dbReference>
<evidence type="ECO:0000313" key="17">
    <source>
        <dbReference type="Proteomes" id="UP000272462"/>
    </source>
</evidence>
<keyword evidence="6 9" id="KW-0324">Glycolysis</keyword>
<comment type="cofactor">
    <cofactor evidence="9">
        <name>Mn(2+)</name>
        <dbReference type="ChEBI" id="CHEBI:29035"/>
    </cofactor>
    <text evidence="9">Binds 2 manganese ions per subunit.</text>
</comment>
<evidence type="ECO:0000256" key="9">
    <source>
        <dbReference type="HAMAP-Rule" id="MF_01038"/>
    </source>
</evidence>
<dbReference type="InterPro" id="IPR006124">
    <property type="entry name" value="Metalloenzyme"/>
</dbReference>
<keyword evidence="17" id="KW-1185">Reference proteome</keyword>
<evidence type="ECO:0000259" key="14">
    <source>
        <dbReference type="Pfam" id="PF01676"/>
    </source>
</evidence>
<dbReference type="Proteomes" id="UP000272462">
    <property type="component" value="Chromosome"/>
</dbReference>
<dbReference type="GO" id="GO:0005829">
    <property type="term" value="C:cytosol"/>
    <property type="evidence" value="ECO:0007669"/>
    <property type="project" value="TreeGrafter"/>
</dbReference>
<protein>
    <recommendedName>
        <fullName evidence="9 10">2,3-bisphosphoglycerate-independent phosphoglycerate mutase</fullName>
        <shortName evidence="9">BPG-independent PGAM</shortName>
        <shortName evidence="9">Phosphoglyceromutase</shortName>
        <shortName evidence="9">iPGM</shortName>
        <ecNumber evidence="9 10">5.4.2.12</ecNumber>
    </recommendedName>
</protein>
<comment type="subunit">
    <text evidence="9">Monomer.</text>
</comment>
<sequence length="508" mass="56939">MNKFVSLIILDGLGLSSKKENNAFYLAKTPYLDHLFANFPNTTLKASGQEVGLPEGQMGNSEVGHLNLGAGRVIDQYLNKINKSIRNKSFFTNEAFLKAIKHAKTNNSKIHLLGLVSDGGVHSHLSHFESLLDLMIEHKIEDRTYLHVFTDGRDTDPYSGSQYIEKILNYGCQVASVSGRYFALDRDNNWERINLVYNMLVSGEGPLINSPLEGIKNFYKKEITDEFIPPFIVDKKGLIDDNDSIIFVNFRSDRVMRLAVALSNPLMTSHFKSEGKRCFEGKKLLKNLCVVSMTYYSQHVSGIIAFKSESLKNVYGEVISNNKLRQLRIAETEKYPHVTFFFDGGKEQKFENVDNILVPSPKVPTYDLKPEMSAFEVAEKAEKAILSRKYQTMILNFANPDMVGHTGSLEATIKAVEAVDKCLEKVVKVILEIGGIACIVADHGNAEQMKDERNEPHTAHTTNLVPFILVNSKFNLKSGSLCDVSPTLLELLEISQPIEMTGKSLILY</sequence>
<dbReference type="GO" id="GO:0006096">
    <property type="term" value="P:glycolytic process"/>
    <property type="evidence" value="ECO:0007669"/>
    <property type="project" value="UniProtKB-UniRule"/>
</dbReference>
<dbReference type="GO" id="GO:0006007">
    <property type="term" value="P:glucose catabolic process"/>
    <property type="evidence" value="ECO:0007669"/>
    <property type="project" value="InterPro"/>
</dbReference>
<keyword evidence="7 9" id="KW-0464">Manganese</keyword>
<evidence type="ECO:0000256" key="6">
    <source>
        <dbReference type="ARBA" id="ARBA00023152"/>
    </source>
</evidence>
<evidence type="ECO:0000256" key="10">
    <source>
        <dbReference type="NCBIfam" id="TIGR01307"/>
    </source>
</evidence>
<dbReference type="AlphaFoldDB" id="A0A660HMQ2"/>
<dbReference type="RefSeq" id="WP_121464029.1">
    <property type="nucleotide sequence ID" value="NZ_CP025121.1"/>
</dbReference>
<evidence type="ECO:0000259" key="15">
    <source>
        <dbReference type="Pfam" id="PF06415"/>
    </source>
</evidence>
<comment type="catalytic activity">
    <reaction evidence="1 9">
        <text>(2R)-2-phosphoglycerate = (2R)-3-phosphoglycerate</text>
        <dbReference type="Rhea" id="RHEA:15901"/>
        <dbReference type="ChEBI" id="CHEBI:58272"/>
        <dbReference type="ChEBI" id="CHEBI:58289"/>
        <dbReference type="EC" id="5.4.2.12"/>
    </reaction>
</comment>
<feature type="binding site" evidence="9 13">
    <location>
        <position position="460"/>
    </location>
    <ligand>
        <name>Mn(2+)</name>
        <dbReference type="ChEBI" id="CHEBI:29035"/>
        <label>1</label>
    </ligand>
</feature>
<dbReference type="EC" id="5.4.2.12" evidence="9 10"/>
<evidence type="ECO:0000256" key="2">
    <source>
        <dbReference type="ARBA" id="ARBA00002315"/>
    </source>
</evidence>
<feature type="binding site" evidence="9 13">
    <location>
        <position position="61"/>
    </location>
    <ligand>
        <name>Mn(2+)</name>
        <dbReference type="ChEBI" id="CHEBI:29035"/>
        <label>2</label>
    </ligand>
</feature>
<dbReference type="UniPathway" id="UPA00109">
    <property type="reaction ID" value="UER00186"/>
</dbReference>
<dbReference type="Gene3D" id="3.40.1450.10">
    <property type="entry name" value="BPG-independent phosphoglycerate mutase, domain B"/>
    <property type="match status" value="1"/>
</dbReference>
<comment type="similarity">
    <text evidence="4 9">Belongs to the BPG-independent phosphoglycerate mutase family.</text>
</comment>
<dbReference type="PANTHER" id="PTHR31637">
    <property type="entry name" value="2,3-BISPHOSPHOGLYCERATE-INDEPENDENT PHOSPHOGLYCERATE MUTASE"/>
    <property type="match status" value="1"/>
</dbReference>
<comment type="pathway">
    <text evidence="3 9">Carbohydrate degradation; glycolysis; pyruvate from D-glyceraldehyde 3-phosphate: step 3/5.</text>
</comment>
<dbReference type="Pfam" id="PF06415">
    <property type="entry name" value="iPGM_N"/>
    <property type="match status" value="1"/>
</dbReference>
<dbReference type="SUPFAM" id="SSF53649">
    <property type="entry name" value="Alkaline phosphatase-like"/>
    <property type="match status" value="1"/>
</dbReference>
<feature type="binding site" evidence="9 13">
    <location>
        <position position="443"/>
    </location>
    <ligand>
        <name>Mn(2+)</name>
        <dbReference type="ChEBI" id="CHEBI:29035"/>
        <label>2</label>
    </ligand>
</feature>
<feature type="domain" description="BPG-independent PGAM N-terminal" evidence="15">
    <location>
        <begin position="81"/>
        <end position="297"/>
    </location>
</feature>
<dbReference type="KEGG" id="pzi:CWO85_02255"/>
<dbReference type="EMBL" id="CP025121">
    <property type="protein sequence ID" value="AYJ01317.1"/>
    <property type="molecule type" value="Genomic_DNA"/>
</dbReference>
<keyword evidence="8 9" id="KW-0413">Isomerase</keyword>
<dbReference type="GO" id="GO:0004619">
    <property type="term" value="F:phosphoglycerate mutase activity"/>
    <property type="evidence" value="ECO:0007669"/>
    <property type="project" value="UniProtKB-UniRule"/>
</dbReference>
<feature type="binding site" evidence="9 12">
    <location>
        <position position="186"/>
    </location>
    <ligand>
        <name>substrate</name>
    </ligand>
</feature>
<feature type="binding site" evidence="9 12">
    <location>
        <begin position="251"/>
        <end position="254"/>
    </location>
    <ligand>
        <name>substrate</name>
    </ligand>
</feature>
<evidence type="ECO:0000256" key="13">
    <source>
        <dbReference type="PIRSR" id="PIRSR001492-3"/>
    </source>
</evidence>
<proteinExistence type="inferred from homology"/>
<dbReference type="OrthoDB" id="9800863at2"/>
<feature type="binding site" evidence="9 12">
    <location>
        <position position="334"/>
    </location>
    <ligand>
        <name>substrate</name>
    </ligand>
</feature>
<accession>A0A660HMQ2</accession>
<feature type="binding site" evidence="9 12">
    <location>
        <begin position="153"/>
        <end position="154"/>
    </location>
    <ligand>
        <name>substrate</name>
    </ligand>
</feature>
<evidence type="ECO:0000256" key="7">
    <source>
        <dbReference type="ARBA" id="ARBA00023211"/>
    </source>
</evidence>
<evidence type="ECO:0000256" key="8">
    <source>
        <dbReference type="ARBA" id="ARBA00023235"/>
    </source>
</evidence>
<dbReference type="Pfam" id="PF01676">
    <property type="entry name" value="Metalloenzyme"/>
    <property type="match status" value="1"/>
</dbReference>
<keyword evidence="5 9" id="KW-0479">Metal-binding</keyword>
<feature type="binding site" evidence="9 13">
    <location>
        <position position="405"/>
    </location>
    <ligand>
        <name>Mn(2+)</name>
        <dbReference type="ChEBI" id="CHEBI:29035"/>
        <label>1</label>
    </ligand>
</feature>
<dbReference type="InterPro" id="IPR036646">
    <property type="entry name" value="PGAM_B_sf"/>
</dbReference>
<dbReference type="HAMAP" id="MF_01038">
    <property type="entry name" value="GpmI"/>
    <property type="match status" value="1"/>
</dbReference>
<organism evidence="16 17">
    <name type="scientific">Ziziphus jujuba witches'-broom phytoplasma</name>
    <dbReference type="NCBI Taxonomy" id="135727"/>
    <lineage>
        <taxon>Bacteria</taxon>
        <taxon>Bacillati</taxon>
        <taxon>Mycoplasmatota</taxon>
        <taxon>Mollicutes</taxon>
        <taxon>Acholeplasmatales</taxon>
        <taxon>Acholeplasmataceae</taxon>
        <taxon>Candidatus Phytoplasma</taxon>
        <taxon>16SrV (Elm yellows group)</taxon>
    </lineage>
</organism>
<evidence type="ECO:0000256" key="1">
    <source>
        <dbReference type="ARBA" id="ARBA00000370"/>
    </source>
</evidence>
<feature type="binding site" evidence="9 12">
    <location>
        <position position="180"/>
    </location>
    <ligand>
        <name>substrate</name>
    </ligand>
</feature>
<evidence type="ECO:0000256" key="4">
    <source>
        <dbReference type="ARBA" id="ARBA00008819"/>
    </source>
</evidence>
<evidence type="ECO:0000313" key="16">
    <source>
        <dbReference type="EMBL" id="AYJ01317.1"/>
    </source>
</evidence>
<dbReference type="GO" id="GO:0030145">
    <property type="term" value="F:manganese ion binding"/>
    <property type="evidence" value="ECO:0007669"/>
    <property type="project" value="UniProtKB-UniRule"/>
</dbReference>
<dbReference type="FunFam" id="3.40.1450.10:FF:000002">
    <property type="entry name" value="2,3-bisphosphoglycerate-independent phosphoglycerate mutase"/>
    <property type="match status" value="1"/>
</dbReference>
<feature type="binding site" evidence="9 13">
    <location>
        <position position="442"/>
    </location>
    <ligand>
        <name>Mn(2+)</name>
        <dbReference type="ChEBI" id="CHEBI:29035"/>
        <label>2</label>
    </ligand>
</feature>
<evidence type="ECO:0000256" key="3">
    <source>
        <dbReference type="ARBA" id="ARBA00004798"/>
    </source>
</evidence>
<feature type="binding site" evidence="9 13">
    <location>
        <position position="401"/>
    </location>
    <ligand>
        <name>Mn(2+)</name>
        <dbReference type="ChEBI" id="CHEBI:29035"/>
        <label>1</label>
    </ligand>
</feature>
<dbReference type="SUPFAM" id="SSF64158">
    <property type="entry name" value="2,3-Bisphosphoglycerate-independent phosphoglycerate mutase, substrate-binding domain"/>
    <property type="match status" value="1"/>
</dbReference>
<evidence type="ECO:0000256" key="12">
    <source>
        <dbReference type="PIRSR" id="PIRSR001492-2"/>
    </source>
</evidence>
<feature type="binding site" evidence="9 12">
    <location>
        <position position="122"/>
    </location>
    <ligand>
        <name>substrate</name>
    </ligand>
</feature>
<dbReference type="InterPro" id="IPR011258">
    <property type="entry name" value="BPG-indep_PGM_N"/>
</dbReference>